<dbReference type="InterPro" id="IPR006553">
    <property type="entry name" value="Leu-rich_rpt_Cys-con_subtyp"/>
</dbReference>
<dbReference type="PANTHER" id="PTHR46652:SF3">
    <property type="entry name" value="LEUCINE-RICH REPEAT-CONTAINING PROTEIN 9"/>
    <property type="match status" value="1"/>
</dbReference>
<reference evidence="4" key="2">
    <citation type="submission" date="2013-03" db="EMBL/GenBank/DDBJ databases">
        <authorList>
            <person name="Motta M.C.M."/>
            <person name="Martins A.C.A."/>
            <person name="Preta C.M.C.C."/>
            <person name="Silva R."/>
            <person name="de Souza S.S."/>
            <person name="Klein C.C."/>
            <person name="de Almeida L.G.P."/>
            <person name="Cunha O.L."/>
            <person name="Colabardini A.C."/>
            <person name="Lima B.A."/>
            <person name="Machado C.R."/>
            <person name="Soares C.M.A."/>
            <person name="de Menezes C.B.A."/>
            <person name="Bartolomeu D.C."/>
            <person name="Grisard E.C."/>
            <person name="Fantinatti-Garboggini F."/>
            <person name="Rodrigues-Luiz G.F."/>
            <person name="Wagner G."/>
            <person name="Goldman G.H."/>
            <person name="Fietto J.L.R."/>
            <person name="Ciapina L.P."/>
            <person name="Brocchi M."/>
            <person name="Elias M.C."/>
            <person name="Goldman M.H.S."/>
            <person name="Sagot M.-F."/>
            <person name="Pereira M."/>
            <person name="Stoco P.H."/>
            <person name="Teixeira S.M.R."/>
            <person name="de Mendonca-Neto R.P."/>
            <person name="Maciel T.E.F."/>
            <person name="Mendes T.A.O."/>
            <person name="Urmenyi T.P."/>
            <person name="Teixeira M.M.G."/>
            <person name="de Camargo E.F.P."/>
            <person name="de Sousa W."/>
            <person name="Schenkman S."/>
            <person name="de Vasconcelos A.T.R."/>
        </authorList>
    </citation>
    <scope>NUCLEOTIDE SEQUENCE</scope>
</reference>
<evidence type="ECO:0000256" key="2">
    <source>
        <dbReference type="ARBA" id="ARBA00022737"/>
    </source>
</evidence>
<protein>
    <submittedName>
        <fullName evidence="4">Uncharacterized protein</fullName>
    </submittedName>
</protein>
<dbReference type="OrthoDB" id="258373at2759"/>
<dbReference type="AlphaFoldDB" id="S9UGW4"/>
<organism evidence="4 5">
    <name type="scientific">Strigomonas culicis</name>
    <dbReference type="NCBI Taxonomy" id="28005"/>
    <lineage>
        <taxon>Eukaryota</taxon>
        <taxon>Discoba</taxon>
        <taxon>Euglenozoa</taxon>
        <taxon>Kinetoplastea</taxon>
        <taxon>Metakinetoplastina</taxon>
        <taxon>Trypanosomatida</taxon>
        <taxon>Trypanosomatidae</taxon>
        <taxon>Strigomonadinae</taxon>
        <taxon>Strigomonas</taxon>
    </lineage>
</organism>
<name>S9UGW4_9TRYP</name>
<comment type="caution">
    <text evidence="4">The sequence shown here is derived from an EMBL/GenBank/DDBJ whole genome shotgun (WGS) entry which is preliminary data.</text>
</comment>
<evidence type="ECO:0000313" key="5">
    <source>
        <dbReference type="Proteomes" id="UP000015354"/>
    </source>
</evidence>
<evidence type="ECO:0000313" key="4">
    <source>
        <dbReference type="EMBL" id="EPY30042.1"/>
    </source>
</evidence>
<dbReference type="SMART" id="SM00367">
    <property type="entry name" value="LRR_CC"/>
    <property type="match status" value="3"/>
</dbReference>
<dbReference type="InterPro" id="IPR050836">
    <property type="entry name" value="SDS22/Internalin_LRR"/>
</dbReference>
<reference evidence="4 5" key="1">
    <citation type="journal article" date="2013" name="PLoS ONE">
        <title>Predicting the Proteins of Angomonas deanei, Strigomonas culicis and Their Respective Endosymbionts Reveals New Aspects of the Trypanosomatidae Family.</title>
        <authorList>
            <person name="Motta M.C."/>
            <person name="Martins A.C."/>
            <person name="de Souza S.S."/>
            <person name="Catta-Preta C.M."/>
            <person name="Silva R."/>
            <person name="Klein C.C."/>
            <person name="de Almeida L.G."/>
            <person name="de Lima Cunha O."/>
            <person name="Ciapina L.P."/>
            <person name="Brocchi M."/>
            <person name="Colabardini A.C."/>
            <person name="de Araujo Lima B."/>
            <person name="Machado C.R."/>
            <person name="de Almeida Soares C.M."/>
            <person name="Probst C.M."/>
            <person name="de Menezes C.B."/>
            <person name="Thompson C.E."/>
            <person name="Bartholomeu D.C."/>
            <person name="Gradia D.F."/>
            <person name="Pavoni D.P."/>
            <person name="Grisard E.C."/>
            <person name="Fantinatti-Garboggini F."/>
            <person name="Marchini F.K."/>
            <person name="Rodrigues-Luiz G.F."/>
            <person name="Wagner G."/>
            <person name="Goldman G.H."/>
            <person name="Fietto J.L."/>
            <person name="Elias M.C."/>
            <person name="Goldman M.H."/>
            <person name="Sagot M.F."/>
            <person name="Pereira M."/>
            <person name="Stoco P.H."/>
            <person name="de Mendonca-Neto R.P."/>
            <person name="Teixeira S.M."/>
            <person name="Maciel T.E."/>
            <person name="de Oliveira Mendes T.A."/>
            <person name="Urmenyi T.P."/>
            <person name="de Souza W."/>
            <person name="Schenkman S."/>
            <person name="de Vasconcelos A.T."/>
        </authorList>
    </citation>
    <scope>NUCLEOTIDE SEQUENCE [LARGE SCALE GENOMIC DNA]</scope>
</reference>
<sequence>MANLSTCELFTAHTHRVQSADFLQQFTGEKLYLDGLQIRFSGREIADPTRLEKLSIIDCKEVDFIDLENYTSLRTLLLSRTSIDSLEGVSKCKQLQLLNIGGCHLLKDVNCLHMLTGLKELFLHETGVTNAGILGLASCVNLEKLNLGGCLYLSDVNCLGALVNLKELHLWSTKINNLGIIAINGCESLVEVVLDDCPKVTDVSCLKDLYNLQFLSLIQTSVDEKGIKELKSCPLLECLGISGTQIIHPPKLWNHASVLQYLSSL</sequence>
<dbReference type="PANTHER" id="PTHR46652">
    <property type="entry name" value="LEUCINE-RICH REPEAT AND IQ DOMAIN-CONTAINING PROTEIN 1-RELATED"/>
    <property type="match status" value="1"/>
</dbReference>
<dbReference type="Proteomes" id="UP000015354">
    <property type="component" value="Unassembled WGS sequence"/>
</dbReference>
<keyword evidence="1" id="KW-0433">Leucine-rich repeat</keyword>
<dbReference type="InterPro" id="IPR032675">
    <property type="entry name" value="LRR_dom_sf"/>
</dbReference>
<keyword evidence="2" id="KW-0677">Repeat</keyword>
<dbReference type="SUPFAM" id="SSF52058">
    <property type="entry name" value="L domain-like"/>
    <property type="match status" value="1"/>
</dbReference>
<proteinExistence type="predicted"/>
<dbReference type="Gene3D" id="3.80.10.10">
    <property type="entry name" value="Ribonuclease Inhibitor"/>
    <property type="match status" value="1"/>
</dbReference>
<gene>
    <name evidence="4" type="ORF">STCU_04265</name>
    <name evidence="3" type="ORF">STCU_05502</name>
</gene>
<keyword evidence="5" id="KW-1185">Reference proteome</keyword>
<evidence type="ECO:0000313" key="3">
    <source>
        <dbReference type="EMBL" id="EPY27836.1"/>
    </source>
</evidence>
<evidence type="ECO:0000256" key="1">
    <source>
        <dbReference type="ARBA" id="ARBA00022614"/>
    </source>
</evidence>
<dbReference type="EMBL" id="ATMH01004265">
    <property type="protein sequence ID" value="EPY30042.1"/>
    <property type="molecule type" value="Genomic_DNA"/>
</dbReference>
<dbReference type="EMBL" id="ATMH01005502">
    <property type="protein sequence ID" value="EPY27836.1"/>
    <property type="molecule type" value="Genomic_DNA"/>
</dbReference>
<accession>S9UGW4</accession>